<proteinExistence type="predicted"/>
<name>A0ABY9I8C1_9ACTN</name>
<dbReference type="EMBL" id="CP120992">
    <property type="protein sequence ID" value="WLQ43103.1"/>
    <property type="molecule type" value="Genomic_DNA"/>
</dbReference>
<protein>
    <submittedName>
        <fullName evidence="2">Uncharacterized protein</fullName>
    </submittedName>
</protein>
<dbReference type="RefSeq" id="WP_306090705.1">
    <property type="nucleotide sequence ID" value="NZ_CP120992.1"/>
</dbReference>
<dbReference type="Proteomes" id="UP001229952">
    <property type="component" value="Chromosome"/>
</dbReference>
<gene>
    <name evidence="2" type="ORF">P8A22_26155</name>
</gene>
<organism evidence="2 3">
    <name type="scientific">Streptomyces laculatispora</name>
    <dbReference type="NCBI Taxonomy" id="887464"/>
    <lineage>
        <taxon>Bacteria</taxon>
        <taxon>Bacillati</taxon>
        <taxon>Actinomycetota</taxon>
        <taxon>Actinomycetes</taxon>
        <taxon>Kitasatosporales</taxon>
        <taxon>Streptomycetaceae</taxon>
        <taxon>Streptomyces</taxon>
    </lineage>
</organism>
<evidence type="ECO:0000313" key="2">
    <source>
        <dbReference type="EMBL" id="WLQ43103.1"/>
    </source>
</evidence>
<accession>A0ABY9I8C1</accession>
<feature type="compositionally biased region" description="Low complexity" evidence="1">
    <location>
        <begin position="118"/>
        <end position="141"/>
    </location>
</feature>
<keyword evidence="3" id="KW-1185">Reference proteome</keyword>
<feature type="region of interest" description="Disordered" evidence="1">
    <location>
        <begin position="67"/>
        <end position="141"/>
    </location>
</feature>
<sequence length="141" mass="15407">MLLLMMRFRRTDGPFCRNCATVVYREETAGTLWQGWWSPLSLVLLTPGTLISNRVALAPMNKLSEPAGGFPAYRARPGKPAPRRASSLAALAPLARGGLGDREHRQRRHLLSRERRPGPTAAAPAALRPPHPRSAAAAGRR</sequence>
<evidence type="ECO:0000313" key="3">
    <source>
        <dbReference type="Proteomes" id="UP001229952"/>
    </source>
</evidence>
<reference evidence="2 3" key="1">
    <citation type="submission" date="2023-03" db="EMBL/GenBank/DDBJ databases">
        <title>Isolation and description of six Streptomyces strains from soil environments, able to metabolize different microbial glucans.</title>
        <authorList>
            <person name="Widen T."/>
            <person name="Larsbrink J."/>
        </authorList>
    </citation>
    <scope>NUCLEOTIDE SEQUENCE [LARGE SCALE GENOMIC DNA]</scope>
    <source>
        <strain evidence="2 3">Mut2</strain>
    </source>
</reference>
<evidence type="ECO:0000256" key="1">
    <source>
        <dbReference type="SAM" id="MobiDB-lite"/>
    </source>
</evidence>
<feature type="compositionally biased region" description="Low complexity" evidence="1">
    <location>
        <begin position="83"/>
        <end position="96"/>
    </location>
</feature>